<reference evidence="2" key="1">
    <citation type="journal article" date="2022" name="bioRxiv">
        <title>Sequencing and chromosome-scale assembly of the giantPleurodeles waltlgenome.</title>
        <authorList>
            <person name="Brown T."/>
            <person name="Elewa A."/>
            <person name="Iarovenko S."/>
            <person name="Subramanian E."/>
            <person name="Araus A.J."/>
            <person name="Petzold A."/>
            <person name="Susuki M."/>
            <person name="Suzuki K.-i.T."/>
            <person name="Hayashi T."/>
            <person name="Toyoda A."/>
            <person name="Oliveira C."/>
            <person name="Osipova E."/>
            <person name="Leigh N.D."/>
            <person name="Simon A."/>
            <person name="Yun M.H."/>
        </authorList>
    </citation>
    <scope>NUCLEOTIDE SEQUENCE</scope>
    <source>
        <strain evidence="2">20211129_DDA</strain>
        <tissue evidence="2">Liver</tissue>
    </source>
</reference>
<keyword evidence="3" id="KW-1185">Reference proteome</keyword>
<dbReference type="AlphaFoldDB" id="A0AAV7WXC1"/>
<protein>
    <submittedName>
        <fullName evidence="2">Uncharacterized protein</fullName>
    </submittedName>
</protein>
<feature type="compositionally biased region" description="Low complexity" evidence="1">
    <location>
        <begin position="257"/>
        <end position="274"/>
    </location>
</feature>
<proteinExistence type="predicted"/>
<name>A0AAV7WXC1_PLEWA</name>
<dbReference type="EMBL" id="JANPWB010000001">
    <property type="protein sequence ID" value="KAJ1217521.1"/>
    <property type="molecule type" value="Genomic_DNA"/>
</dbReference>
<evidence type="ECO:0000256" key="1">
    <source>
        <dbReference type="SAM" id="MobiDB-lite"/>
    </source>
</evidence>
<feature type="region of interest" description="Disordered" evidence="1">
    <location>
        <begin position="257"/>
        <end position="289"/>
    </location>
</feature>
<evidence type="ECO:0000313" key="2">
    <source>
        <dbReference type="EMBL" id="KAJ1217521.1"/>
    </source>
</evidence>
<organism evidence="2 3">
    <name type="scientific">Pleurodeles waltl</name>
    <name type="common">Iberian ribbed newt</name>
    <dbReference type="NCBI Taxonomy" id="8319"/>
    <lineage>
        <taxon>Eukaryota</taxon>
        <taxon>Metazoa</taxon>
        <taxon>Chordata</taxon>
        <taxon>Craniata</taxon>
        <taxon>Vertebrata</taxon>
        <taxon>Euteleostomi</taxon>
        <taxon>Amphibia</taxon>
        <taxon>Batrachia</taxon>
        <taxon>Caudata</taxon>
        <taxon>Salamandroidea</taxon>
        <taxon>Salamandridae</taxon>
        <taxon>Pleurodelinae</taxon>
        <taxon>Pleurodeles</taxon>
    </lineage>
</organism>
<dbReference type="Gene3D" id="3.30.70.1820">
    <property type="entry name" value="L1 transposable element, RRM domain"/>
    <property type="match status" value="1"/>
</dbReference>
<feature type="region of interest" description="Disordered" evidence="1">
    <location>
        <begin position="1"/>
        <end position="22"/>
    </location>
</feature>
<comment type="caution">
    <text evidence="2">The sequence shown here is derived from an EMBL/GenBank/DDBJ whole genome shotgun (WGS) entry which is preliminary data.</text>
</comment>
<dbReference type="Proteomes" id="UP001066276">
    <property type="component" value="Chromosome 1_1"/>
</dbReference>
<gene>
    <name evidence="2" type="ORF">NDU88_005115</name>
</gene>
<accession>A0AAV7WXC1</accession>
<evidence type="ECO:0000313" key="3">
    <source>
        <dbReference type="Proteomes" id="UP001066276"/>
    </source>
</evidence>
<sequence>MGWPPERGATCIGGPGQRRGHPGAAEAINASPVCGTDCVPRPFGHCELPVQNDKARCNGYGGPSEQELLFFCSKLIDLEDRSCRDNVRFFGFPERIEGPNIQPSSRRYFPPLPGKIGPPLEFQRAHPLEPKRLDRASCQKPIIACLLRHTRVRQLLTEAHSHGPFHHEDYGIHIAADFSKESNERRKAILSLRPHLRQLEVKYDLSEQAHMWITKNGQSKDFYDTEDLRLVLDGLTATAMNLTLQILPNELLEDPLGTLSSHTSSDGSNSGDGTSRQRQRPGHSDKTLR</sequence>